<evidence type="ECO:0000256" key="6">
    <source>
        <dbReference type="ARBA" id="ARBA00023136"/>
    </source>
</evidence>
<dbReference type="AlphaFoldDB" id="A0A8C9XCR0"/>
<dbReference type="PRINTS" id="PR00657">
    <property type="entry name" value="CCCHEMOKINER"/>
</dbReference>
<dbReference type="Pfam" id="PF00001">
    <property type="entry name" value="7tm_1"/>
    <property type="match status" value="1"/>
</dbReference>
<keyword evidence="12" id="KW-1185">Reference proteome</keyword>
<evidence type="ECO:0000256" key="1">
    <source>
        <dbReference type="ARBA" id="ARBA00004651"/>
    </source>
</evidence>
<evidence type="ECO:0000256" key="4">
    <source>
        <dbReference type="ARBA" id="ARBA00022989"/>
    </source>
</evidence>
<dbReference type="GO" id="GO:0006955">
    <property type="term" value="P:immune response"/>
    <property type="evidence" value="ECO:0007669"/>
    <property type="project" value="TreeGrafter"/>
</dbReference>
<keyword evidence="5" id="KW-0297">G-protein coupled receptor</keyword>
<evidence type="ECO:0000256" key="8">
    <source>
        <dbReference type="ARBA" id="ARBA00023224"/>
    </source>
</evidence>
<feature type="transmembrane region" description="Helical" evidence="9">
    <location>
        <begin position="40"/>
        <end position="61"/>
    </location>
</feature>
<dbReference type="GO" id="GO:0016493">
    <property type="term" value="F:C-C chemokine receptor activity"/>
    <property type="evidence" value="ECO:0007669"/>
    <property type="project" value="TreeGrafter"/>
</dbReference>
<dbReference type="InterPro" id="IPR000355">
    <property type="entry name" value="Chemokine_rcpt"/>
</dbReference>
<comment type="subcellular location">
    <subcellularLocation>
        <location evidence="1">Cell membrane</location>
        <topology evidence="1">Multi-pass membrane protein</topology>
    </subcellularLocation>
</comment>
<reference evidence="11" key="2">
    <citation type="submission" date="2025-09" db="UniProtKB">
        <authorList>
            <consortium name="Ensembl"/>
        </authorList>
    </citation>
    <scope>IDENTIFICATION</scope>
</reference>
<evidence type="ECO:0000256" key="2">
    <source>
        <dbReference type="ARBA" id="ARBA00022475"/>
    </source>
</evidence>
<dbReference type="GO" id="GO:0007204">
    <property type="term" value="P:positive regulation of cytosolic calcium ion concentration"/>
    <property type="evidence" value="ECO:0007669"/>
    <property type="project" value="TreeGrafter"/>
</dbReference>
<reference evidence="11" key="1">
    <citation type="submission" date="2025-08" db="UniProtKB">
        <authorList>
            <consortium name="Ensembl"/>
        </authorList>
    </citation>
    <scope>IDENTIFICATION</scope>
</reference>
<protein>
    <recommendedName>
        <fullName evidence="10">G-protein coupled receptors family 1 profile domain-containing protein</fullName>
    </recommendedName>
</protein>
<dbReference type="InterPro" id="IPR017452">
    <property type="entry name" value="GPCR_Rhodpsn_7TM"/>
</dbReference>
<dbReference type="GO" id="GO:0009897">
    <property type="term" value="C:external side of plasma membrane"/>
    <property type="evidence" value="ECO:0007669"/>
    <property type="project" value="TreeGrafter"/>
</dbReference>
<feature type="transmembrane region" description="Helical" evidence="9">
    <location>
        <begin position="73"/>
        <end position="91"/>
    </location>
</feature>
<evidence type="ECO:0000256" key="7">
    <source>
        <dbReference type="ARBA" id="ARBA00023170"/>
    </source>
</evidence>
<dbReference type="Ensembl" id="ENSSLUT00000009468.1">
    <property type="protein sequence ID" value="ENSSLUP00000009172.1"/>
    <property type="gene ID" value="ENSSLUG00000004331.1"/>
</dbReference>
<evidence type="ECO:0000313" key="11">
    <source>
        <dbReference type="Ensembl" id="ENSSLUP00000009172.1"/>
    </source>
</evidence>
<organism evidence="11 12">
    <name type="scientific">Sander lucioperca</name>
    <name type="common">Pike-perch</name>
    <name type="synonym">Perca lucioperca</name>
    <dbReference type="NCBI Taxonomy" id="283035"/>
    <lineage>
        <taxon>Eukaryota</taxon>
        <taxon>Metazoa</taxon>
        <taxon>Chordata</taxon>
        <taxon>Craniata</taxon>
        <taxon>Vertebrata</taxon>
        <taxon>Euteleostomi</taxon>
        <taxon>Actinopterygii</taxon>
        <taxon>Neopterygii</taxon>
        <taxon>Teleostei</taxon>
        <taxon>Neoteleostei</taxon>
        <taxon>Acanthomorphata</taxon>
        <taxon>Eupercaria</taxon>
        <taxon>Perciformes</taxon>
        <taxon>Percoidei</taxon>
        <taxon>Percidae</taxon>
        <taxon>Luciopercinae</taxon>
        <taxon>Sander</taxon>
    </lineage>
</organism>
<feature type="domain" description="G-protein coupled receptors family 1 profile" evidence="10">
    <location>
        <begin position="52"/>
        <end position="120"/>
    </location>
</feature>
<accession>A0A8C9XCR0</accession>
<dbReference type="SUPFAM" id="SSF81321">
    <property type="entry name" value="Family A G protein-coupled receptor-like"/>
    <property type="match status" value="1"/>
</dbReference>
<dbReference type="InterPro" id="IPR000276">
    <property type="entry name" value="GPCR_Rhodpsn"/>
</dbReference>
<dbReference type="Gene3D" id="1.20.1070.10">
    <property type="entry name" value="Rhodopsin 7-helix transmembrane proteins"/>
    <property type="match status" value="1"/>
</dbReference>
<evidence type="ECO:0000256" key="9">
    <source>
        <dbReference type="SAM" id="Phobius"/>
    </source>
</evidence>
<dbReference type="GeneTree" id="ENSGT01110000267168"/>
<keyword evidence="2" id="KW-1003">Cell membrane</keyword>
<dbReference type="PRINTS" id="PR00237">
    <property type="entry name" value="GPCRRHODOPSN"/>
</dbReference>
<keyword evidence="4 9" id="KW-1133">Transmembrane helix</keyword>
<evidence type="ECO:0000259" key="10">
    <source>
        <dbReference type="PROSITE" id="PS50262"/>
    </source>
</evidence>
<evidence type="ECO:0000256" key="5">
    <source>
        <dbReference type="ARBA" id="ARBA00023040"/>
    </source>
</evidence>
<keyword evidence="6 9" id="KW-0472">Membrane</keyword>
<dbReference type="Proteomes" id="UP000694568">
    <property type="component" value="Unplaced"/>
</dbReference>
<keyword evidence="3 9" id="KW-0812">Transmembrane</keyword>
<feature type="transmembrane region" description="Helical" evidence="9">
    <location>
        <begin position="111"/>
        <end position="128"/>
    </location>
</feature>
<sequence>MATTGSTFNTTTDNYYYEDYDDEICNTNGVNQFVAVFTPVFFSIVIILSLLGNILVIVILAKYENLKSLTNAFILNLAVSDLFFTAGLPFWAYSHMYGWTLGEHVCKIVNFVFYIGFYSSGCICLRCGQFNQNVMFLLRLFHFLLRSEKLRLTSVSQEEEKHLREDRKYTEQNNVFSDLIMQLFWEQYTVYIYI</sequence>
<dbReference type="GO" id="GO:0060326">
    <property type="term" value="P:cell chemotaxis"/>
    <property type="evidence" value="ECO:0007669"/>
    <property type="project" value="TreeGrafter"/>
</dbReference>
<evidence type="ECO:0000313" key="12">
    <source>
        <dbReference type="Proteomes" id="UP000694568"/>
    </source>
</evidence>
<evidence type="ECO:0000256" key="3">
    <source>
        <dbReference type="ARBA" id="ARBA00022692"/>
    </source>
</evidence>
<dbReference type="PROSITE" id="PS50262">
    <property type="entry name" value="G_PROTEIN_RECEP_F1_2"/>
    <property type="match status" value="1"/>
</dbReference>
<dbReference type="GO" id="GO:0019957">
    <property type="term" value="F:C-C chemokine binding"/>
    <property type="evidence" value="ECO:0007669"/>
    <property type="project" value="TreeGrafter"/>
</dbReference>
<dbReference type="GO" id="GO:0019722">
    <property type="term" value="P:calcium-mediated signaling"/>
    <property type="evidence" value="ECO:0007669"/>
    <property type="project" value="TreeGrafter"/>
</dbReference>
<keyword evidence="8" id="KW-0807">Transducer</keyword>
<name>A0A8C9XCR0_SANLU</name>
<dbReference type="PANTHER" id="PTHR10489">
    <property type="entry name" value="CELL ADHESION MOLECULE"/>
    <property type="match status" value="1"/>
</dbReference>
<dbReference type="InterPro" id="IPR050119">
    <property type="entry name" value="CCR1-9-like"/>
</dbReference>
<dbReference type="PANTHER" id="PTHR10489:SF730">
    <property type="entry name" value="CHEMOKINE XC RECEPTOR 1"/>
    <property type="match status" value="1"/>
</dbReference>
<keyword evidence="7" id="KW-0675">Receptor</keyword>
<proteinExistence type="predicted"/>